<comment type="caution">
    <text evidence="1">The sequence shown here is derived from an EMBL/GenBank/DDBJ whole genome shotgun (WGS) entry which is preliminary data.</text>
</comment>
<evidence type="ECO:0000313" key="4">
    <source>
        <dbReference type="Proteomes" id="UP000486351"/>
    </source>
</evidence>
<accession>A0A6A3JXU3</accession>
<name>A0A6A3JXU3_9STRA</name>
<reference evidence="3 4" key="1">
    <citation type="submission" date="2018-09" db="EMBL/GenBank/DDBJ databases">
        <title>Genomic investigation of the strawberry pathogen Phytophthora fragariae indicates pathogenicity is determined by transcriptional variation in three key races.</title>
        <authorList>
            <person name="Adams T.M."/>
            <person name="Armitage A.D."/>
            <person name="Sobczyk M.K."/>
            <person name="Bates H.J."/>
            <person name="Dunwell J.M."/>
            <person name="Nellist C.F."/>
            <person name="Harrison R.J."/>
        </authorList>
    </citation>
    <scope>NUCLEOTIDE SEQUENCE [LARGE SCALE GENOMIC DNA]</scope>
    <source>
        <strain evidence="2 4">NOV-77</strain>
        <strain evidence="1 3">SCRP245</strain>
    </source>
</reference>
<protein>
    <submittedName>
        <fullName evidence="1">Uncharacterized protein</fullName>
    </submittedName>
</protein>
<dbReference type="EMBL" id="QXFY01003072">
    <property type="protein sequence ID" value="KAE9288974.1"/>
    <property type="molecule type" value="Genomic_DNA"/>
</dbReference>
<organism evidence="1 3">
    <name type="scientific">Phytophthora fragariae</name>
    <dbReference type="NCBI Taxonomy" id="53985"/>
    <lineage>
        <taxon>Eukaryota</taxon>
        <taxon>Sar</taxon>
        <taxon>Stramenopiles</taxon>
        <taxon>Oomycota</taxon>
        <taxon>Peronosporomycetes</taxon>
        <taxon>Peronosporales</taxon>
        <taxon>Peronosporaceae</taxon>
        <taxon>Phytophthora</taxon>
    </lineage>
</organism>
<sequence>MTALVELTDAPLELHTESVRIELRVLQSRERSGEA</sequence>
<gene>
    <name evidence="2" type="ORF">PF008_g26000</name>
    <name evidence="1" type="ORF">PF011_g15663</name>
</gene>
<proteinExistence type="predicted"/>
<evidence type="ECO:0000313" key="3">
    <source>
        <dbReference type="Proteomes" id="UP000460718"/>
    </source>
</evidence>
<evidence type="ECO:0000313" key="1">
    <source>
        <dbReference type="EMBL" id="KAE8997024.1"/>
    </source>
</evidence>
<dbReference type="AlphaFoldDB" id="A0A6A3JXU3"/>
<dbReference type="Proteomes" id="UP000460718">
    <property type="component" value="Unassembled WGS sequence"/>
</dbReference>
<dbReference type="Proteomes" id="UP000486351">
    <property type="component" value="Unassembled WGS sequence"/>
</dbReference>
<dbReference type="EMBL" id="QXFW01001075">
    <property type="protein sequence ID" value="KAE8997024.1"/>
    <property type="molecule type" value="Genomic_DNA"/>
</dbReference>
<evidence type="ECO:0000313" key="2">
    <source>
        <dbReference type="EMBL" id="KAE9288974.1"/>
    </source>
</evidence>